<proteinExistence type="predicted"/>
<evidence type="ECO:0000256" key="1">
    <source>
        <dbReference type="SAM" id="MobiDB-lite"/>
    </source>
</evidence>
<name>L5LFT5_MYODS</name>
<reference evidence="3" key="1">
    <citation type="journal article" date="2013" name="Science">
        <title>Comparative analysis of bat genomes provides insight into the evolution of flight and immunity.</title>
        <authorList>
            <person name="Zhang G."/>
            <person name="Cowled C."/>
            <person name="Shi Z."/>
            <person name="Huang Z."/>
            <person name="Bishop-Lilly K.A."/>
            <person name="Fang X."/>
            <person name="Wynne J.W."/>
            <person name="Xiong Z."/>
            <person name="Baker M.L."/>
            <person name="Zhao W."/>
            <person name="Tachedjian M."/>
            <person name="Zhu Y."/>
            <person name="Zhou P."/>
            <person name="Jiang X."/>
            <person name="Ng J."/>
            <person name="Yang L."/>
            <person name="Wu L."/>
            <person name="Xiao J."/>
            <person name="Feng Y."/>
            <person name="Chen Y."/>
            <person name="Sun X."/>
            <person name="Zhang Y."/>
            <person name="Marsh G.A."/>
            <person name="Crameri G."/>
            <person name="Broder C.C."/>
            <person name="Frey K.G."/>
            <person name="Wang L.F."/>
            <person name="Wang J."/>
        </authorList>
    </citation>
    <scope>NUCLEOTIDE SEQUENCE [LARGE SCALE GENOMIC DNA]</scope>
</reference>
<evidence type="ECO:0000313" key="3">
    <source>
        <dbReference type="Proteomes" id="UP000010556"/>
    </source>
</evidence>
<dbReference type="AlphaFoldDB" id="L5LFT5"/>
<accession>L5LFT5</accession>
<evidence type="ECO:0000313" key="2">
    <source>
        <dbReference type="EMBL" id="ELK25199.1"/>
    </source>
</evidence>
<gene>
    <name evidence="2" type="ORF">MDA_GLEAN10000007</name>
</gene>
<organism evidence="2 3">
    <name type="scientific">Myotis davidii</name>
    <name type="common">David's myotis</name>
    <dbReference type="NCBI Taxonomy" id="225400"/>
    <lineage>
        <taxon>Eukaryota</taxon>
        <taxon>Metazoa</taxon>
        <taxon>Chordata</taxon>
        <taxon>Craniata</taxon>
        <taxon>Vertebrata</taxon>
        <taxon>Euteleostomi</taxon>
        <taxon>Mammalia</taxon>
        <taxon>Eutheria</taxon>
        <taxon>Laurasiatheria</taxon>
        <taxon>Chiroptera</taxon>
        <taxon>Yangochiroptera</taxon>
        <taxon>Vespertilionidae</taxon>
        <taxon>Myotis</taxon>
    </lineage>
</organism>
<feature type="compositionally biased region" description="Acidic residues" evidence="1">
    <location>
        <begin position="46"/>
        <end position="56"/>
    </location>
</feature>
<keyword evidence="3" id="KW-1185">Reference proteome</keyword>
<dbReference type="Proteomes" id="UP000010556">
    <property type="component" value="Unassembled WGS sequence"/>
</dbReference>
<dbReference type="EMBL" id="KB112261">
    <property type="protein sequence ID" value="ELK25199.1"/>
    <property type="molecule type" value="Genomic_DNA"/>
</dbReference>
<sequence>MLPHAPGVQMQAIPEDAVHEDSGDEDGEDPDKRISIQASDKRIACDEEFSDSEDEGEGGRRNVADHKKGAKKARIEEDKKETEDKKADVKEEDKSKDNSGEKTDTKGDKSEQLSNP</sequence>
<feature type="compositionally biased region" description="Basic and acidic residues" evidence="1">
    <location>
        <begin position="57"/>
        <end position="116"/>
    </location>
</feature>
<feature type="compositionally biased region" description="Basic and acidic residues" evidence="1">
    <location>
        <begin position="30"/>
        <end position="45"/>
    </location>
</feature>
<feature type="region of interest" description="Disordered" evidence="1">
    <location>
        <begin position="1"/>
        <end position="116"/>
    </location>
</feature>
<protein>
    <submittedName>
        <fullName evidence="2">Histone deacetylase 2</fullName>
    </submittedName>
</protein>